<dbReference type="AlphaFoldDB" id="A0A7T4R0F8"/>
<dbReference type="EMBL" id="CP066167">
    <property type="protein sequence ID" value="QQD17987.1"/>
    <property type="molecule type" value="Genomic_DNA"/>
</dbReference>
<dbReference type="SUPFAM" id="SSF47616">
    <property type="entry name" value="GST C-terminal domain-like"/>
    <property type="match status" value="1"/>
</dbReference>
<dbReference type="InterPro" id="IPR010987">
    <property type="entry name" value="Glutathione-S-Trfase_C-like"/>
</dbReference>
<dbReference type="SFLD" id="SFLDS00019">
    <property type="entry name" value="Glutathione_Transferase_(cytos"/>
    <property type="match status" value="1"/>
</dbReference>
<dbReference type="InterPro" id="IPR036249">
    <property type="entry name" value="Thioredoxin-like_sf"/>
</dbReference>
<sequence>MITLYHLGVSQSDRIVWLLEELGLPYKLEWYNRGEDGLAPPEYLALHPTATAPVIRDGDTVLAESAAICEYLCQRHGQGRFTVGPDQANYADYLYWMQMNGNLMALFFSKKTLSDDSPDLMKTLIERREHAYYSYIEQRLGEVDYLAGDELTCADIMMMFNLTTLPLAGGRSIDDLPNTQAYVERVTQRPAYKKAMAIAGPAATPPA</sequence>
<keyword evidence="4" id="KW-1185">Reference proteome</keyword>
<evidence type="ECO:0000313" key="4">
    <source>
        <dbReference type="Proteomes" id="UP000596063"/>
    </source>
</evidence>
<dbReference type="Pfam" id="PF13409">
    <property type="entry name" value="GST_N_2"/>
    <property type="match status" value="1"/>
</dbReference>
<dbReference type="Proteomes" id="UP000596063">
    <property type="component" value="Chromosome"/>
</dbReference>
<feature type="domain" description="GST C-terminal" evidence="2">
    <location>
        <begin position="86"/>
        <end position="206"/>
    </location>
</feature>
<dbReference type="GO" id="GO:0016740">
    <property type="term" value="F:transferase activity"/>
    <property type="evidence" value="ECO:0007669"/>
    <property type="project" value="UniProtKB-KW"/>
</dbReference>
<dbReference type="InterPro" id="IPR004046">
    <property type="entry name" value="GST_C"/>
</dbReference>
<reference evidence="3 4" key="1">
    <citation type="submission" date="2020-12" db="EMBL/GenBank/DDBJ databases">
        <authorList>
            <person name="Shan Y."/>
        </authorList>
    </citation>
    <scope>NUCLEOTIDE SEQUENCE [LARGE SCALE GENOMIC DNA]</scope>
    <source>
        <strain evidence="4">csc3.9</strain>
    </source>
</reference>
<dbReference type="CDD" id="cd03046">
    <property type="entry name" value="GST_N_GTT1_like"/>
    <property type="match status" value="1"/>
</dbReference>
<dbReference type="SFLD" id="SFLDG00358">
    <property type="entry name" value="Main_(cytGST)"/>
    <property type="match status" value="1"/>
</dbReference>
<dbReference type="SUPFAM" id="SSF52833">
    <property type="entry name" value="Thioredoxin-like"/>
    <property type="match status" value="1"/>
</dbReference>
<dbReference type="PROSITE" id="PS50405">
    <property type="entry name" value="GST_CTER"/>
    <property type="match status" value="1"/>
</dbReference>
<evidence type="ECO:0000313" key="3">
    <source>
        <dbReference type="EMBL" id="QQD17987.1"/>
    </source>
</evidence>
<evidence type="ECO:0000259" key="2">
    <source>
        <dbReference type="PROSITE" id="PS50405"/>
    </source>
</evidence>
<evidence type="ECO:0000259" key="1">
    <source>
        <dbReference type="PROSITE" id="PS50404"/>
    </source>
</evidence>
<dbReference type="InterPro" id="IPR004045">
    <property type="entry name" value="Glutathione_S-Trfase_N"/>
</dbReference>
<accession>A0A7T4R0F8</accession>
<dbReference type="PANTHER" id="PTHR44051:SF9">
    <property type="entry name" value="GLUTATHIONE S-TRANSFERASE 1"/>
    <property type="match status" value="1"/>
</dbReference>
<dbReference type="InterPro" id="IPR040079">
    <property type="entry name" value="Glutathione_S-Trfase"/>
</dbReference>
<protein>
    <submittedName>
        <fullName evidence="3">Glutathione S-transferase</fullName>
    </submittedName>
</protein>
<dbReference type="Gene3D" id="1.20.1050.10">
    <property type="match status" value="1"/>
</dbReference>
<feature type="domain" description="GST N-terminal" evidence="1">
    <location>
        <begin position="1"/>
        <end position="80"/>
    </location>
</feature>
<proteinExistence type="predicted"/>
<keyword evidence="3" id="KW-0808">Transferase</keyword>
<dbReference type="PANTHER" id="PTHR44051">
    <property type="entry name" value="GLUTATHIONE S-TRANSFERASE-RELATED"/>
    <property type="match status" value="1"/>
</dbReference>
<dbReference type="InterPro" id="IPR036282">
    <property type="entry name" value="Glutathione-S-Trfase_C_sf"/>
</dbReference>
<dbReference type="Pfam" id="PF00043">
    <property type="entry name" value="GST_C"/>
    <property type="match status" value="1"/>
</dbReference>
<dbReference type="RefSeq" id="WP_198569485.1">
    <property type="nucleotide sequence ID" value="NZ_CP066167.1"/>
</dbReference>
<dbReference type="KEGG" id="snan:I6N98_16845"/>
<organism evidence="3 4">
    <name type="scientific">Spongiibacter nanhainus</name>
    <dbReference type="NCBI Taxonomy" id="2794344"/>
    <lineage>
        <taxon>Bacteria</taxon>
        <taxon>Pseudomonadati</taxon>
        <taxon>Pseudomonadota</taxon>
        <taxon>Gammaproteobacteria</taxon>
        <taxon>Cellvibrionales</taxon>
        <taxon>Spongiibacteraceae</taxon>
        <taxon>Spongiibacter</taxon>
    </lineage>
</organism>
<gene>
    <name evidence="3" type="ORF">I6N98_16845</name>
</gene>
<dbReference type="SFLD" id="SFLDG01150">
    <property type="entry name" value="Main.1:_Beta-like"/>
    <property type="match status" value="1"/>
</dbReference>
<dbReference type="PROSITE" id="PS50404">
    <property type="entry name" value="GST_NTER"/>
    <property type="match status" value="1"/>
</dbReference>
<name>A0A7T4R0F8_9GAMM</name>
<dbReference type="Gene3D" id="3.40.30.10">
    <property type="entry name" value="Glutaredoxin"/>
    <property type="match status" value="1"/>
</dbReference>